<dbReference type="AlphaFoldDB" id="A0A8G0LID7"/>
<reference evidence="2 3" key="1">
    <citation type="journal article" date="2021" name="BMC Genomics">
        <title>Telomere-to-telomere genome assembly of asparaginase-producing Trichoderma simmonsii.</title>
        <authorList>
            <person name="Chung D."/>
            <person name="Kwon Y.M."/>
            <person name="Yang Y."/>
        </authorList>
    </citation>
    <scope>NUCLEOTIDE SEQUENCE [LARGE SCALE GENOMIC DNA]</scope>
    <source>
        <strain evidence="2 3">GH-Sj1</strain>
    </source>
</reference>
<keyword evidence="3" id="KW-1185">Reference proteome</keyword>
<evidence type="ECO:0000313" key="3">
    <source>
        <dbReference type="Proteomes" id="UP000826661"/>
    </source>
</evidence>
<name>A0A8G0LID7_9HYPO</name>
<dbReference type="EMBL" id="CP075868">
    <property type="protein sequence ID" value="QYT02877.1"/>
    <property type="molecule type" value="Genomic_DNA"/>
</dbReference>
<dbReference type="Proteomes" id="UP000826661">
    <property type="component" value="Chromosome V"/>
</dbReference>
<proteinExistence type="predicted"/>
<organism evidence="2 3">
    <name type="scientific">Trichoderma simmonsii</name>
    <dbReference type="NCBI Taxonomy" id="1491479"/>
    <lineage>
        <taxon>Eukaryota</taxon>
        <taxon>Fungi</taxon>
        <taxon>Dikarya</taxon>
        <taxon>Ascomycota</taxon>
        <taxon>Pezizomycotina</taxon>
        <taxon>Sordariomycetes</taxon>
        <taxon>Hypocreomycetidae</taxon>
        <taxon>Hypocreales</taxon>
        <taxon>Hypocreaceae</taxon>
        <taxon>Trichoderma</taxon>
    </lineage>
</organism>
<feature type="compositionally biased region" description="Polar residues" evidence="1">
    <location>
        <begin position="17"/>
        <end position="41"/>
    </location>
</feature>
<evidence type="ECO:0000313" key="2">
    <source>
        <dbReference type="EMBL" id="QYT02877.1"/>
    </source>
</evidence>
<sequence>MFNFIRKLKSSDRTSLDRSGQSSQQNATSRHTPDSDSSTHSNPPPYHSTFTTSRDSSSRAEDAGPSDPDAPLQFHEHNVLDSTPTLRRRETSAGTSSLPLNRGAAASREAVVHPASQSNTICTCTPRKCCCSDHNSIRAPNPAPPALLGTPCNIFINTSGFTLTPMHYSMQYHLSMNNLNCISRRLGSETETRLIPELSFSGSATSEEETQYRWSSEIYFDKGTFLQLQEINTAFHKTDENPPEHFIGCPHQSLTVHTPEFGIRDGMCEVEAWVTSIPSPCPSHPMQKWSNFQGPYNHITSCTICHSDTECYIQLNGGWLDVRYTCFRDLGAGLDPNDPKWHSLLTGGGITHRPQDESDVLLRVWETALELKRSRLRAFTHETPNGVFSARSGFRNDL</sequence>
<accession>A0A8G0LID7</accession>
<evidence type="ECO:0000256" key="1">
    <source>
        <dbReference type="SAM" id="MobiDB-lite"/>
    </source>
</evidence>
<feature type="region of interest" description="Disordered" evidence="1">
    <location>
        <begin position="1"/>
        <end position="102"/>
    </location>
</feature>
<protein>
    <submittedName>
        <fullName evidence="2">Uncharacterized protein</fullName>
    </submittedName>
</protein>
<gene>
    <name evidence="2" type="ORF">H0G86_009860</name>
</gene>